<proteinExistence type="predicted"/>
<comment type="caution">
    <text evidence="8">The sequence shown here is derived from an EMBL/GenBank/DDBJ whole genome shotgun (WGS) entry which is preliminary data.</text>
</comment>
<dbReference type="GO" id="GO:0005763">
    <property type="term" value="C:mitochondrial small ribosomal subunit"/>
    <property type="evidence" value="ECO:0007669"/>
    <property type="project" value="TreeGrafter"/>
</dbReference>
<dbReference type="PANTHER" id="PTHR13184:SF5">
    <property type="entry name" value="METHYLTRANSFERASE-LIKE PROTEIN 17, MITOCHONDRIAL"/>
    <property type="match status" value="1"/>
</dbReference>
<keyword evidence="3" id="KW-0809">Transit peptide</keyword>
<dbReference type="InterPro" id="IPR052571">
    <property type="entry name" value="Mt_RNA_Methyltransferase"/>
</dbReference>
<reference evidence="8" key="1">
    <citation type="submission" date="2022-12" db="EMBL/GenBank/DDBJ databases">
        <authorList>
            <person name="Brejova B."/>
        </authorList>
    </citation>
    <scope>NUCLEOTIDE SEQUENCE</scope>
</reference>
<evidence type="ECO:0000256" key="1">
    <source>
        <dbReference type="ARBA" id="ARBA00004173"/>
    </source>
</evidence>
<dbReference type="PANTHER" id="PTHR13184">
    <property type="entry name" value="37S RIBOSOMAL PROTEIN S22"/>
    <property type="match status" value="1"/>
</dbReference>
<evidence type="ECO:0000256" key="4">
    <source>
        <dbReference type="ARBA" id="ARBA00023004"/>
    </source>
</evidence>
<comment type="function">
    <text evidence="7">Mitochondrial ribosome (mitoribosome) assembly factor. Binds at the interface of the head and body domains of the mitochondrial small ribosomal subunit (mt-SSU), occluding the mRNA channel and preventing compaction of the head domain towards the body. Probable inactive methyltransferase: retains the characteristic folding and ability to bind S-adenosyl-L-methionine, but it probably lost its methyltransferase activity.</text>
</comment>
<organism evidence="8 9">
    <name type="scientific">Candida verbasci</name>
    <dbReference type="NCBI Taxonomy" id="1227364"/>
    <lineage>
        <taxon>Eukaryota</taxon>
        <taxon>Fungi</taxon>
        <taxon>Dikarya</taxon>
        <taxon>Ascomycota</taxon>
        <taxon>Saccharomycotina</taxon>
        <taxon>Pichiomycetes</taxon>
        <taxon>Debaryomycetaceae</taxon>
        <taxon>Candida/Lodderomyces clade</taxon>
        <taxon>Candida</taxon>
    </lineage>
</organism>
<comment type="subcellular location">
    <subcellularLocation>
        <location evidence="1">Mitochondrion</location>
    </subcellularLocation>
</comment>
<keyword evidence="9" id="KW-1185">Reference proteome</keyword>
<dbReference type="PIRSF" id="PIRSF007797">
    <property type="entry name" value="RSM22"/>
    <property type="match status" value="1"/>
</dbReference>
<dbReference type="Proteomes" id="UP001152885">
    <property type="component" value="Unassembled WGS sequence"/>
</dbReference>
<dbReference type="AlphaFoldDB" id="A0A9W4XGH3"/>
<evidence type="ECO:0000256" key="7">
    <source>
        <dbReference type="ARBA" id="ARBA00045681"/>
    </source>
</evidence>
<dbReference type="GO" id="GO:0046872">
    <property type="term" value="F:metal ion binding"/>
    <property type="evidence" value="ECO:0007669"/>
    <property type="project" value="UniProtKB-KW"/>
</dbReference>
<evidence type="ECO:0000256" key="2">
    <source>
        <dbReference type="ARBA" id="ARBA00022723"/>
    </source>
</evidence>
<evidence type="ECO:0000256" key="6">
    <source>
        <dbReference type="ARBA" id="ARBA00023128"/>
    </source>
</evidence>
<dbReference type="InterPro" id="IPR029063">
    <property type="entry name" value="SAM-dependent_MTases_sf"/>
</dbReference>
<dbReference type="InterPro" id="IPR016522">
    <property type="entry name" value="RSM22_mit_bud"/>
</dbReference>
<dbReference type="SUPFAM" id="SSF53335">
    <property type="entry name" value="S-adenosyl-L-methionine-dependent methyltransferases"/>
    <property type="match status" value="1"/>
</dbReference>
<dbReference type="GO" id="GO:0051536">
    <property type="term" value="F:iron-sulfur cluster binding"/>
    <property type="evidence" value="ECO:0007669"/>
    <property type="project" value="UniProtKB-KW"/>
</dbReference>
<evidence type="ECO:0000313" key="9">
    <source>
        <dbReference type="Proteomes" id="UP001152885"/>
    </source>
</evidence>
<evidence type="ECO:0000313" key="8">
    <source>
        <dbReference type="EMBL" id="CAI5757886.1"/>
    </source>
</evidence>
<evidence type="ECO:0000256" key="3">
    <source>
        <dbReference type="ARBA" id="ARBA00022946"/>
    </source>
</evidence>
<evidence type="ECO:0000256" key="5">
    <source>
        <dbReference type="ARBA" id="ARBA00023014"/>
    </source>
</evidence>
<accession>A0A9W4XGH3</accession>
<protein>
    <submittedName>
        <fullName evidence="8">Uncharacterized protein</fullName>
    </submittedName>
</protein>
<gene>
    <name evidence="8" type="ORF">CANVERA_P2398</name>
</gene>
<keyword evidence="4" id="KW-0408">Iron</keyword>
<dbReference type="EMBL" id="CANTUO010000002">
    <property type="protein sequence ID" value="CAI5757886.1"/>
    <property type="molecule type" value="Genomic_DNA"/>
</dbReference>
<sequence length="656" mass="76763">MLRLRNGYTTRLYSTLNNYEFIKSENVILRNTFISPFRNEDGSLIKGKNSKEARLTDKTLEGKANHEISILPEPISKVIQDHILPEHQPTRLREKIQKIYLELGKNQIQIAPTTSLEVNARIGGLFLQDYSHVKQVLGELKDRKENFSPQRVLSIGYGPATGIIALNELMKDEKWTPVEKEAYIIGRKNYEMKKKAKVILSRQESESKDVEKGKLVDHKELTIETKLRDNLPTNKQYDLIILEHSLLSKEYKFPKDIDENIRMVLKLLSPGGNLTLIERGNSVGFESIARARQIMIRPESHPTEIGKIPRPYLRGSRIKPQRRPFKDDDLIIDENLQQELNEKFGELTEDEIKFDEEDDFENYEVMEIPQEEEQEQEQELMDYHLSVIAPCPHHRKCPLQLGDPKYYKIPSHKHRLNFCSFTKNVERPKYTIELKKGLTLASKWDKGGESLTGNLDRKEKKIYEGKGRPGGKNYETGSYSYLIVERSANDKETIEKINQARKFNNFDHKDFIKDRTYWPRIIETPNKGKSLVQFSVCSNEGNVEMFKIPKSMGKEVYHDARKAQIGDLWPNGYKIRTVKNQLSDTNKEKLDYLYKTEKKTFKKEQKTKVWKKIQSQDINSFFDDETELMIRKFENSNKLTKQDRKETKYNDNNDKM</sequence>
<dbReference type="InterPro" id="IPR015324">
    <property type="entry name" value="Ribosomal_Rsm22-like"/>
</dbReference>
<keyword evidence="5" id="KW-0411">Iron-sulfur</keyword>
<dbReference type="GO" id="GO:0006412">
    <property type="term" value="P:translation"/>
    <property type="evidence" value="ECO:0007669"/>
    <property type="project" value="InterPro"/>
</dbReference>
<keyword evidence="2" id="KW-0479">Metal-binding</keyword>
<dbReference type="GO" id="GO:0008168">
    <property type="term" value="F:methyltransferase activity"/>
    <property type="evidence" value="ECO:0007669"/>
    <property type="project" value="InterPro"/>
</dbReference>
<dbReference type="GO" id="GO:0003735">
    <property type="term" value="F:structural constituent of ribosome"/>
    <property type="evidence" value="ECO:0007669"/>
    <property type="project" value="TreeGrafter"/>
</dbReference>
<dbReference type="OrthoDB" id="421327at2759"/>
<name>A0A9W4XGH3_9ASCO</name>
<keyword evidence="6" id="KW-0496">Mitochondrion</keyword>
<dbReference type="Pfam" id="PF09243">
    <property type="entry name" value="Rsm22"/>
    <property type="match status" value="2"/>
</dbReference>